<dbReference type="InterPro" id="IPR000639">
    <property type="entry name" value="Epox_hydrolase-like"/>
</dbReference>
<keyword evidence="2" id="KW-0378">Hydrolase</keyword>
<name>A0ABT1AAC6_9PSEU</name>
<dbReference type="Gene3D" id="3.40.50.1820">
    <property type="entry name" value="alpha/beta hydrolase"/>
    <property type="match status" value="1"/>
</dbReference>
<dbReference type="GO" id="GO:0016787">
    <property type="term" value="F:hydrolase activity"/>
    <property type="evidence" value="ECO:0007669"/>
    <property type="project" value="UniProtKB-KW"/>
</dbReference>
<accession>A0ABT1AAC6</accession>
<organism evidence="2 3">
    <name type="scientific">Pseudonocardia humida</name>
    <dbReference type="NCBI Taxonomy" id="2800819"/>
    <lineage>
        <taxon>Bacteria</taxon>
        <taxon>Bacillati</taxon>
        <taxon>Actinomycetota</taxon>
        <taxon>Actinomycetes</taxon>
        <taxon>Pseudonocardiales</taxon>
        <taxon>Pseudonocardiaceae</taxon>
        <taxon>Pseudonocardia</taxon>
    </lineage>
</organism>
<dbReference type="EMBL" id="JAGSOV010000075">
    <property type="protein sequence ID" value="MCO1660016.1"/>
    <property type="molecule type" value="Genomic_DNA"/>
</dbReference>
<dbReference type="SUPFAM" id="SSF53474">
    <property type="entry name" value="alpha/beta-Hydrolases"/>
    <property type="match status" value="1"/>
</dbReference>
<dbReference type="RefSeq" id="WP_252445229.1">
    <property type="nucleotide sequence ID" value="NZ_JAGSOV010000075.1"/>
</dbReference>
<keyword evidence="3" id="KW-1185">Reference proteome</keyword>
<dbReference type="InterPro" id="IPR050228">
    <property type="entry name" value="Carboxylesterase_BioH"/>
</dbReference>
<dbReference type="InterPro" id="IPR000073">
    <property type="entry name" value="AB_hydrolase_1"/>
</dbReference>
<dbReference type="Pfam" id="PF00561">
    <property type="entry name" value="Abhydrolase_1"/>
    <property type="match status" value="1"/>
</dbReference>
<dbReference type="InterPro" id="IPR029058">
    <property type="entry name" value="AB_hydrolase_fold"/>
</dbReference>
<dbReference type="PRINTS" id="PR00412">
    <property type="entry name" value="EPOXHYDRLASE"/>
</dbReference>
<evidence type="ECO:0000313" key="2">
    <source>
        <dbReference type="EMBL" id="MCO1660016.1"/>
    </source>
</evidence>
<protein>
    <submittedName>
        <fullName evidence="2">Alpha/beta hydrolase</fullName>
    </submittedName>
</protein>
<proteinExistence type="predicted"/>
<comment type="caution">
    <text evidence="2">The sequence shown here is derived from an EMBL/GenBank/DDBJ whole genome shotgun (WGS) entry which is preliminary data.</text>
</comment>
<evidence type="ECO:0000313" key="3">
    <source>
        <dbReference type="Proteomes" id="UP001165283"/>
    </source>
</evidence>
<feature type="domain" description="AB hydrolase-1" evidence="1">
    <location>
        <begin position="26"/>
        <end position="264"/>
    </location>
</feature>
<gene>
    <name evidence="2" type="ORF">KDL28_33660</name>
</gene>
<dbReference type="PANTHER" id="PTHR43194">
    <property type="entry name" value="HYDROLASE ALPHA/BETA FOLD FAMILY"/>
    <property type="match status" value="1"/>
</dbReference>
<evidence type="ECO:0000259" key="1">
    <source>
        <dbReference type="Pfam" id="PF00561"/>
    </source>
</evidence>
<dbReference type="PANTHER" id="PTHR43194:SF5">
    <property type="entry name" value="PIMELOYL-[ACYL-CARRIER PROTEIN] METHYL ESTER ESTERASE"/>
    <property type="match status" value="1"/>
</dbReference>
<dbReference type="Proteomes" id="UP001165283">
    <property type="component" value="Unassembled WGS sequence"/>
</dbReference>
<reference evidence="2" key="1">
    <citation type="submission" date="2021-04" db="EMBL/GenBank/DDBJ databases">
        <title>Pseudonocardia sp. nov., isolated from sandy soil of mangrove forest.</title>
        <authorList>
            <person name="Zan Z."/>
            <person name="Huang R."/>
            <person name="Liu W."/>
        </authorList>
    </citation>
    <scope>NUCLEOTIDE SEQUENCE</scope>
    <source>
        <strain evidence="2">S2-4</strain>
    </source>
</reference>
<sequence length="280" mass="29528">MSTSELSRVEIPDGHLAYRDTGAGVPVVLLHGGTLDHRMWDGQVGPLVAAGHRVIAVDARGHGASSTATAPFRHCDDVAVLLRALDTGPAVLVGVSMGASTVLDVALEHPELARALVISGAGTSEPDFRDPWILRMQADWRRAAEAADAEAWIETFLRLGAGPHRDVVAADPEVMARTRAMALDTITAHVPTGPDGRPTAPAPPTPVARTWERLPGVTAPLLAIIGGIDSDDHIAMAERAAGLVAHGRTATVGGTAHYPNMERPDLFDAILLRFLAEHAR</sequence>
<dbReference type="PRINTS" id="PR00111">
    <property type="entry name" value="ABHYDROLASE"/>
</dbReference>